<dbReference type="UniPathway" id="UPA00214"/>
<name>A5D557_PELTS</name>
<evidence type="ECO:0000313" key="14">
    <source>
        <dbReference type="Proteomes" id="UP000006556"/>
    </source>
</evidence>
<dbReference type="InterPro" id="IPR005886">
    <property type="entry name" value="UDP_G4E"/>
</dbReference>
<dbReference type="Gene3D" id="3.40.50.720">
    <property type="entry name" value="NAD(P)-binding Rossmann-like Domain"/>
    <property type="match status" value="1"/>
</dbReference>
<dbReference type="CDD" id="cd05247">
    <property type="entry name" value="UDP_G4E_1_SDR_e"/>
    <property type="match status" value="1"/>
</dbReference>
<keyword evidence="9 11" id="KW-0413">Isomerase</keyword>
<evidence type="ECO:0000256" key="2">
    <source>
        <dbReference type="ARBA" id="ARBA00001911"/>
    </source>
</evidence>
<evidence type="ECO:0000256" key="9">
    <source>
        <dbReference type="ARBA" id="ARBA00023235"/>
    </source>
</evidence>
<dbReference type="GO" id="GO:0033499">
    <property type="term" value="P:galactose catabolic process via UDP-galactose, Leloir pathway"/>
    <property type="evidence" value="ECO:0007669"/>
    <property type="project" value="TreeGrafter"/>
</dbReference>
<sequence length="328" mass="35465">MNVLVSGGAGYIGSHTVRELIKRNHFVVVLDNLTKWHRAAVQGAELVAGDTADRELLRGLFRKYGIEAVMHFAASSLVGESVRRPSEYYYNNVVKGLSLMDAMVEAGVRFLIFSSTAAVYGEPREVPITEAHPANPTNPYGATKLAVEGAMRWYGEAYGLRYASLRYFNAAGADPAGDIGEDHDPETHLIPLVLKTALGLLPRLEVYGTDYPTPDGTCIRDYIHVSDLAEAHVLALEALAAGAPSAVYNLGNGSGYSVLEVVRAAEEVTGRPIPVHYGPRRAGDPSVLVAGSEKIKADLGWRPRFTSLGDIIGTAWRWHLGHPGGFEK</sequence>
<comment type="pathway">
    <text evidence="3 11">Carbohydrate metabolism; galactose metabolism.</text>
</comment>
<comment type="catalytic activity">
    <reaction evidence="1 11">
        <text>UDP-alpha-D-glucose = UDP-alpha-D-galactose</text>
        <dbReference type="Rhea" id="RHEA:22168"/>
        <dbReference type="ChEBI" id="CHEBI:58885"/>
        <dbReference type="ChEBI" id="CHEBI:66914"/>
        <dbReference type="EC" id="5.1.3.2"/>
    </reaction>
</comment>
<evidence type="ECO:0000256" key="10">
    <source>
        <dbReference type="ARBA" id="ARBA00023277"/>
    </source>
</evidence>
<evidence type="ECO:0000259" key="12">
    <source>
        <dbReference type="Pfam" id="PF01370"/>
    </source>
</evidence>
<dbReference type="GO" id="GO:0003978">
    <property type="term" value="F:UDP-glucose 4-epimerase activity"/>
    <property type="evidence" value="ECO:0007669"/>
    <property type="project" value="UniProtKB-UniRule"/>
</dbReference>
<dbReference type="HOGENOM" id="CLU_007383_1_10_9"/>
<dbReference type="Proteomes" id="UP000006556">
    <property type="component" value="Chromosome"/>
</dbReference>
<comment type="subunit">
    <text evidence="11">Homodimer.</text>
</comment>
<keyword evidence="10 11" id="KW-0119">Carbohydrate metabolism</keyword>
<evidence type="ECO:0000256" key="7">
    <source>
        <dbReference type="ARBA" id="ARBA00023027"/>
    </source>
</evidence>
<protein>
    <recommendedName>
        <fullName evidence="6 11">UDP-glucose 4-epimerase</fullName>
        <ecNumber evidence="5 11">5.1.3.2</ecNumber>
    </recommendedName>
</protein>
<feature type="domain" description="NAD-dependent epimerase/dehydratase" evidence="12">
    <location>
        <begin position="3"/>
        <end position="251"/>
    </location>
</feature>
<keyword evidence="14" id="KW-1185">Reference proteome</keyword>
<dbReference type="EC" id="5.1.3.2" evidence="5 11"/>
<dbReference type="AlphaFoldDB" id="A5D557"/>
<dbReference type="PANTHER" id="PTHR43725:SF53">
    <property type="entry name" value="UDP-ARABINOSE 4-EPIMERASE 1"/>
    <property type="match status" value="1"/>
</dbReference>
<gene>
    <name evidence="13" type="primary">GalE</name>
    <name evidence="13" type="ordered locus">PTH_0441</name>
</gene>
<evidence type="ECO:0000256" key="1">
    <source>
        <dbReference type="ARBA" id="ARBA00000083"/>
    </source>
</evidence>
<dbReference type="Gene3D" id="3.90.25.10">
    <property type="entry name" value="UDP-galactose 4-epimerase, domain 1"/>
    <property type="match status" value="1"/>
</dbReference>
<keyword evidence="7 11" id="KW-0520">NAD</keyword>
<dbReference type="KEGG" id="pth:PTH_0441"/>
<evidence type="ECO:0000256" key="5">
    <source>
        <dbReference type="ARBA" id="ARBA00013189"/>
    </source>
</evidence>
<dbReference type="Pfam" id="PF01370">
    <property type="entry name" value="Epimerase"/>
    <property type="match status" value="1"/>
</dbReference>
<dbReference type="SUPFAM" id="SSF51735">
    <property type="entry name" value="NAD(P)-binding Rossmann-fold domains"/>
    <property type="match status" value="1"/>
</dbReference>
<evidence type="ECO:0000256" key="11">
    <source>
        <dbReference type="RuleBase" id="RU366046"/>
    </source>
</evidence>
<evidence type="ECO:0000256" key="4">
    <source>
        <dbReference type="ARBA" id="ARBA00007637"/>
    </source>
</evidence>
<comment type="cofactor">
    <cofactor evidence="2 11">
        <name>NAD(+)</name>
        <dbReference type="ChEBI" id="CHEBI:57540"/>
    </cofactor>
</comment>
<keyword evidence="8" id="KW-0299">Galactose metabolism</keyword>
<dbReference type="NCBIfam" id="TIGR01179">
    <property type="entry name" value="galE"/>
    <property type="match status" value="1"/>
</dbReference>
<evidence type="ECO:0000256" key="8">
    <source>
        <dbReference type="ARBA" id="ARBA00023144"/>
    </source>
</evidence>
<proteinExistence type="inferred from homology"/>
<dbReference type="InterPro" id="IPR036291">
    <property type="entry name" value="NAD(P)-bd_dom_sf"/>
</dbReference>
<dbReference type="InterPro" id="IPR001509">
    <property type="entry name" value="Epimerase_deHydtase"/>
</dbReference>
<evidence type="ECO:0000313" key="13">
    <source>
        <dbReference type="EMBL" id="BAF58622.1"/>
    </source>
</evidence>
<accession>A5D557</accession>
<dbReference type="eggNOG" id="COG1087">
    <property type="taxonomic scope" value="Bacteria"/>
</dbReference>
<dbReference type="EMBL" id="AP009389">
    <property type="protein sequence ID" value="BAF58622.1"/>
    <property type="molecule type" value="Genomic_DNA"/>
</dbReference>
<evidence type="ECO:0000256" key="6">
    <source>
        <dbReference type="ARBA" id="ARBA00018569"/>
    </source>
</evidence>
<dbReference type="PANTHER" id="PTHR43725">
    <property type="entry name" value="UDP-GLUCOSE 4-EPIMERASE"/>
    <property type="match status" value="1"/>
</dbReference>
<reference evidence="14" key="1">
    <citation type="journal article" date="2008" name="Genome Res.">
        <title>The genome of Pelotomaculum thermopropionicum reveals niche-associated evolution in anaerobic microbiota.</title>
        <authorList>
            <person name="Kosaka T."/>
            <person name="Kato S."/>
            <person name="Shimoyama T."/>
            <person name="Ishii S."/>
            <person name="Abe T."/>
            <person name="Watanabe K."/>
        </authorList>
    </citation>
    <scope>NUCLEOTIDE SEQUENCE [LARGE SCALE GENOMIC DNA]</scope>
    <source>
        <strain evidence="14">DSM 13744 / JCM 10971 / SI</strain>
    </source>
</reference>
<organism evidence="13 14">
    <name type="scientific">Pelotomaculum thermopropionicum (strain DSM 13744 / JCM 10971 / SI)</name>
    <dbReference type="NCBI Taxonomy" id="370438"/>
    <lineage>
        <taxon>Bacteria</taxon>
        <taxon>Bacillati</taxon>
        <taxon>Bacillota</taxon>
        <taxon>Clostridia</taxon>
        <taxon>Eubacteriales</taxon>
        <taxon>Desulfotomaculaceae</taxon>
        <taxon>Pelotomaculum</taxon>
    </lineage>
</organism>
<comment type="similarity">
    <text evidence="4 11">Belongs to the NAD(P)-dependent epimerase/dehydratase family.</text>
</comment>
<evidence type="ECO:0000256" key="3">
    <source>
        <dbReference type="ARBA" id="ARBA00004947"/>
    </source>
</evidence>
<dbReference type="STRING" id="370438.PTH_0441"/>